<feature type="compositionally biased region" description="Basic and acidic residues" evidence="1">
    <location>
        <begin position="24"/>
        <end position="42"/>
    </location>
</feature>
<sequence>MIKAVRDAERGEPTASDPAGLGEHVPDEIREQVGVEDDRGEDREEDVDDEQSGDDDTADDDVAQESAERPDVALFEDGVLLGEDDPWVTETAPDRRPLAGVQAGDEEVIEVDTDADDGGVADEEPPGVAGSDVREGDGGADDNRDEEVLVRVDERSPSDSRAATAIKPTAWSQSRSLLEPDRDERERERDRAEPLRRLDREEREDRPAFDRSPPTRSATPPRTPSSSPPVSPEKRRASRGIDNTRWNSPTRSGSGATR</sequence>
<dbReference type="AlphaFoldDB" id="A0A1H8W2Q3"/>
<feature type="compositionally biased region" description="Basic and acidic residues" evidence="1">
    <location>
        <begin position="1"/>
        <end position="12"/>
    </location>
</feature>
<feature type="compositionally biased region" description="Pro residues" evidence="1">
    <location>
        <begin position="221"/>
        <end position="231"/>
    </location>
</feature>
<feature type="compositionally biased region" description="Basic and acidic residues" evidence="1">
    <location>
        <begin position="178"/>
        <end position="209"/>
    </location>
</feature>
<accession>A0A1H8W2Q3</accession>
<evidence type="ECO:0000256" key="1">
    <source>
        <dbReference type="SAM" id="MobiDB-lite"/>
    </source>
</evidence>
<dbReference type="RefSeq" id="WP_170864909.1">
    <property type="nucleotide sequence ID" value="NZ_FODV01000022.1"/>
</dbReference>
<feature type="region of interest" description="Disordered" evidence="1">
    <location>
        <begin position="1"/>
        <end position="258"/>
    </location>
</feature>
<gene>
    <name evidence="2" type="ORF">SAMN04487948_12247</name>
</gene>
<feature type="compositionally biased region" description="Polar residues" evidence="1">
    <location>
        <begin position="244"/>
        <end position="258"/>
    </location>
</feature>
<feature type="compositionally biased region" description="Acidic residues" evidence="1">
    <location>
        <begin position="43"/>
        <end position="63"/>
    </location>
</feature>
<evidence type="ECO:0000313" key="2">
    <source>
        <dbReference type="EMBL" id="SEP21803.1"/>
    </source>
</evidence>
<protein>
    <submittedName>
        <fullName evidence="2">Uncharacterized protein</fullName>
    </submittedName>
</protein>
<reference evidence="3" key="1">
    <citation type="submission" date="2016-10" db="EMBL/GenBank/DDBJ databases">
        <authorList>
            <person name="Varghese N."/>
            <person name="Submissions S."/>
        </authorList>
    </citation>
    <scope>NUCLEOTIDE SEQUENCE [LARGE SCALE GENOMIC DNA]</scope>
    <source>
        <strain evidence="3">CGMCC 1.10121</strain>
    </source>
</reference>
<feature type="compositionally biased region" description="Acidic residues" evidence="1">
    <location>
        <begin position="104"/>
        <end position="125"/>
    </location>
</feature>
<keyword evidence="3" id="KW-1185">Reference proteome</keyword>
<feature type="compositionally biased region" description="Basic and acidic residues" evidence="1">
    <location>
        <begin position="146"/>
        <end position="158"/>
    </location>
</feature>
<evidence type="ECO:0000313" key="3">
    <source>
        <dbReference type="Proteomes" id="UP000199126"/>
    </source>
</evidence>
<dbReference type="EMBL" id="FODV01000022">
    <property type="protein sequence ID" value="SEP21803.1"/>
    <property type="molecule type" value="Genomic_DNA"/>
</dbReference>
<proteinExistence type="predicted"/>
<organism evidence="2 3">
    <name type="scientific">Halogranum amylolyticum</name>
    <dbReference type="NCBI Taxonomy" id="660520"/>
    <lineage>
        <taxon>Archaea</taxon>
        <taxon>Methanobacteriati</taxon>
        <taxon>Methanobacteriota</taxon>
        <taxon>Stenosarchaea group</taxon>
        <taxon>Halobacteria</taxon>
        <taxon>Halobacteriales</taxon>
        <taxon>Haloferacaceae</taxon>
    </lineage>
</organism>
<feature type="compositionally biased region" description="Low complexity" evidence="1">
    <location>
        <begin position="211"/>
        <end position="220"/>
    </location>
</feature>
<dbReference type="Proteomes" id="UP000199126">
    <property type="component" value="Unassembled WGS sequence"/>
</dbReference>
<name>A0A1H8W2Q3_9EURY</name>